<keyword evidence="5 8" id="KW-1133">Transmembrane helix</keyword>
<organism evidence="10 11">
    <name type="scientific">Pyrrhoderma noxium</name>
    <dbReference type="NCBI Taxonomy" id="2282107"/>
    <lineage>
        <taxon>Eukaryota</taxon>
        <taxon>Fungi</taxon>
        <taxon>Dikarya</taxon>
        <taxon>Basidiomycota</taxon>
        <taxon>Agaricomycotina</taxon>
        <taxon>Agaricomycetes</taxon>
        <taxon>Hymenochaetales</taxon>
        <taxon>Hymenochaetaceae</taxon>
        <taxon>Pyrrhoderma</taxon>
    </lineage>
</organism>
<dbReference type="InterPro" id="IPR011701">
    <property type="entry name" value="MFS"/>
</dbReference>
<dbReference type="Proteomes" id="UP000217199">
    <property type="component" value="Unassembled WGS sequence"/>
</dbReference>
<dbReference type="GO" id="GO:0012505">
    <property type="term" value="C:endomembrane system"/>
    <property type="evidence" value="ECO:0007669"/>
    <property type="project" value="UniProtKB-SubCell"/>
</dbReference>
<evidence type="ECO:0000259" key="9">
    <source>
        <dbReference type="PROSITE" id="PS50850"/>
    </source>
</evidence>
<sequence length="502" mass="54587">MAAVLELADAVSARHSLCHDDHAHGHGHGHVLEQGAITESVRDVHTPEREDAMCKRTNATVYHDLNEKECDTTLERSPTATVKTDNSPELENKEVSEKTPRTAAMKKKENWHIFALCFALFVAGWDGGTAGPLILRMQEYYNVSYTIISVIFIANCVGFLLGAAMNVFLTDRLGFGKVLALGSFAQLVGYALLAPALPFPVFCIAFVINGWGISLQDAQSNGYVASLTENSSMKMGLLHAFYGIGAVCSPFSATQFATLPRIWSYHFIISAGLAIINTAILLAVFKGRDQDTCLQSVGEEIVEAGTSEHSKYRQMFNQKNLHLLAFFSLVYVGIEFTIASWTVTYIVEHRSGGASSGYISTGFFGGLAIGRVALLWINEKVGEHLIIYAYIVISLALELVVWFVPSLIGNAVAVSMIGFFLGPMYPILMNETGKLLPPWLLTGSIGWIASFGFAGSALFPFLTGAFSGKFGIVSLQPLLVAMMGLLFVIWLITPSGDKKKLS</sequence>
<feature type="compositionally biased region" description="Basic and acidic residues" evidence="7">
    <location>
        <begin position="90"/>
        <end position="101"/>
    </location>
</feature>
<dbReference type="PROSITE" id="PS50850">
    <property type="entry name" value="MFS"/>
    <property type="match status" value="1"/>
</dbReference>
<feature type="transmembrane region" description="Helical" evidence="8">
    <location>
        <begin position="147"/>
        <end position="168"/>
    </location>
</feature>
<dbReference type="InterPro" id="IPR036259">
    <property type="entry name" value="MFS_trans_sf"/>
</dbReference>
<evidence type="ECO:0000256" key="5">
    <source>
        <dbReference type="ARBA" id="ARBA00022989"/>
    </source>
</evidence>
<comment type="similarity">
    <text evidence="2">Belongs to the major facilitator superfamily.</text>
</comment>
<reference evidence="10 11" key="1">
    <citation type="journal article" date="2017" name="Mol. Ecol.">
        <title>Comparative and population genomic landscape of Phellinus noxius: A hypervariable fungus causing root rot in trees.</title>
        <authorList>
            <person name="Chung C.L."/>
            <person name="Lee T.J."/>
            <person name="Akiba M."/>
            <person name="Lee H.H."/>
            <person name="Kuo T.H."/>
            <person name="Liu D."/>
            <person name="Ke H.M."/>
            <person name="Yokoi T."/>
            <person name="Roa M.B."/>
            <person name="Lu M.J."/>
            <person name="Chang Y.Y."/>
            <person name="Ann P.J."/>
            <person name="Tsai J.N."/>
            <person name="Chen C.Y."/>
            <person name="Tzean S.S."/>
            <person name="Ota Y."/>
            <person name="Hattori T."/>
            <person name="Sahashi N."/>
            <person name="Liou R.F."/>
            <person name="Kikuchi T."/>
            <person name="Tsai I.J."/>
        </authorList>
    </citation>
    <scope>NUCLEOTIDE SEQUENCE [LARGE SCALE GENOMIC DNA]</scope>
    <source>
        <strain evidence="10 11">FFPRI411160</strain>
    </source>
</reference>
<accession>A0A286UMJ1</accession>
<dbReference type="GO" id="GO:0016020">
    <property type="term" value="C:membrane"/>
    <property type="evidence" value="ECO:0007669"/>
    <property type="project" value="TreeGrafter"/>
</dbReference>
<feature type="transmembrane region" description="Helical" evidence="8">
    <location>
        <begin position="385"/>
        <end position="404"/>
    </location>
</feature>
<dbReference type="InterPro" id="IPR051788">
    <property type="entry name" value="MFS_Transporter"/>
</dbReference>
<dbReference type="SUPFAM" id="SSF103473">
    <property type="entry name" value="MFS general substrate transporter"/>
    <property type="match status" value="1"/>
</dbReference>
<proteinExistence type="inferred from homology"/>
<feature type="transmembrane region" description="Helical" evidence="8">
    <location>
        <begin position="440"/>
        <end position="462"/>
    </location>
</feature>
<keyword evidence="6 8" id="KW-0472">Membrane</keyword>
<evidence type="ECO:0000313" key="10">
    <source>
        <dbReference type="EMBL" id="PAV20759.1"/>
    </source>
</evidence>
<name>A0A286UMJ1_9AGAM</name>
<dbReference type="Gene3D" id="1.20.1250.20">
    <property type="entry name" value="MFS general substrate transporter like domains"/>
    <property type="match status" value="2"/>
</dbReference>
<feature type="transmembrane region" description="Helical" evidence="8">
    <location>
        <begin position="111"/>
        <end position="135"/>
    </location>
</feature>
<feature type="region of interest" description="Disordered" evidence="7">
    <location>
        <begin position="73"/>
        <end position="101"/>
    </location>
</feature>
<feature type="transmembrane region" description="Helical" evidence="8">
    <location>
        <begin position="236"/>
        <end position="257"/>
    </location>
</feature>
<dbReference type="FunFam" id="1.20.1250.20:FF:000286">
    <property type="entry name" value="MFS efflux transporter"/>
    <property type="match status" value="1"/>
</dbReference>
<comment type="caution">
    <text evidence="10">The sequence shown here is derived from an EMBL/GenBank/DDBJ whole genome shotgun (WGS) entry which is preliminary data.</text>
</comment>
<evidence type="ECO:0000256" key="3">
    <source>
        <dbReference type="ARBA" id="ARBA00022448"/>
    </source>
</evidence>
<evidence type="ECO:0000256" key="7">
    <source>
        <dbReference type="SAM" id="MobiDB-lite"/>
    </source>
</evidence>
<keyword evidence="11" id="KW-1185">Reference proteome</keyword>
<dbReference type="GO" id="GO:0022857">
    <property type="term" value="F:transmembrane transporter activity"/>
    <property type="evidence" value="ECO:0007669"/>
    <property type="project" value="InterPro"/>
</dbReference>
<evidence type="ECO:0000256" key="6">
    <source>
        <dbReference type="ARBA" id="ARBA00023136"/>
    </source>
</evidence>
<feature type="transmembrane region" description="Helical" evidence="8">
    <location>
        <begin position="321"/>
        <end position="346"/>
    </location>
</feature>
<dbReference type="PANTHER" id="PTHR23514">
    <property type="entry name" value="BYPASS OF STOP CODON PROTEIN 6"/>
    <property type="match status" value="1"/>
</dbReference>
<dbReference type="STRING" id="2282107.A0A286UMJ1"/>
<feature type="transmembrane region" description="Helical" evidence="8">
    <location>
        <begin position="474"/>
        <end position="493"/>
    </location>
</feature>
<feature type="transmembrane region" description="Helical" evidence="8">
    <location>
        <begin position="199"/>
        <end position="215"/>
    </location>
</feature>
<dbReference type="Pfam" id="PF07690">
    <property type="entry name" value="MFS_1"/>
    <property type="match status" value="1"/>
</dbReference>
<evidence type="ECO:0000256" key="8">
    <source>
        <dbReference type="SAM" id="Phobius"/>
    </source>
</evidence>
<dbReference type="InParanoid" id="A0A286UMJ1"/>
<evidence type="ECO:0000256" key="2">
    <source>
        <dbReference type="ARBA" id="ARBA00008335"/>
    </source>
</evidence>
<comment type="subcellular location">
    <subcellularLocation>
        <location evidence="1">Endomembrane system</location>
        <topology evidence="1">Multi-pass membrane protein</topology>
    </subcellularLocation>
</comment>
<feature type="transmembrane region" description="Helical" evidence="8">
    <location>
        <begin position="263"/>
        <end position="285"/>
    </location>
</feature>
<dbReference type="OrthoDB" id="413079at2759"/>
<keyword evidence="4 8" id="KW-0812">Transmembrane</keyword>
<evidence type="ECO:0000313" key="11">
    <source>
        <dbReference type="Proteomes" id="UP000217199"/>
    </source>
</evidence>
<evidence type="ECO:0000256" key="1">
    <source>
        <dbReference type="ARBA" id="ARBA00004127"/>
    </source>
</evidence>
<gene>
    <name evidence="10" type="ORF">PNOK_0338600</name>
</gene>
<dbReference type="InterPro" id="IPR020846">
    <property type="entry name" value="MFS_dom"/>
</dbReference>
<feature type="domain" description="Major facilitator superfamily (MFS) profile" evidence="9">
    <location>
        <begin position="112"/>
        <end position="496"/>
    </location>
</feature>
<feature type="transmembrane region" description="Helical" evidence="8">
    <location>
        <begin position="410"/>
        <end position="428"/>
    </location>
</feature>
<feature type="transmembrane region" description="Helical" evidence="8">
    <location>
        <begin position="358"/>
        <end position="378"/>
    </location>
</feature>
<feature type="compositionally biased region" description="Polar residues" evidence="7">
    <location>
        <begin position="75"/>
        <end position="89"/>
    </location>
</feature>
<keyword evidence="3" id="KW-0813">Transport</keyword>
<dbReference type="EMBL" id="NBII01000003">
    <property type="protein sequence ID" value="PAV20759.1"/>
    <property type="molecule type" value="Genomic_DNA"/>
</dbReference>
<protein>
    <submittedName>
        <fullName evidence="10">MFS general substrate transporter</fullName>
    </submittedName>
</protein>
<dbReference type="PANTHER" id="PTHR23514:SF3">
    <property type="entry name" value="BYPASS OF STOP CODON PROTEIN 6"/>
    <property type="match status" value="1"/>
</dbReference>
<evidence type="ECO:0000256" key="4">
    <source>
        <dbReference type="ARBA" id="ARBA00022692"/>
    </source>
</evidence>
<dbReference type="AlphaFoldDB" id="A0A286UMJ1"/>